<sequence>MNAIAVIFPPQSRLMERMPREHHLQDKGFHNCLAAIQFLVMSLK</sequence>
<name>A9MB58_BRUC2</name>
<dbReference type="EMBL" id="CP000872">
    <property type="protein sequence ID" value="ABX62111.1"/>
    <property type="molecule type" value="Genomic_DNA"/>
</dbReference>
<dbReference type="Proteomes" id="UP000001385">
    <property type="component" value="Chromosome I"/>
</dbReference>
<evidence type="ECO:0000313" key="2">
    <source>
        <dbReference type="Proteomes" id="UP000001385"/>
    </source>
</evidence>
<evidence type="ECO:0000313" key="1">
    <source>
        <dbReference type="EMBL" id="ABX62111.1"/>
    </source>
</evidence>
<dbReference type="KEGG" id="bcs:BCAN_A1059"/>
<proteinExistence type="predicted"/>
<organism evidence="1 2">
    <name type="scientific">Brucella canis (strain ATCC 23365 / NCTC 10854 / RM-666)</name>
    <dbReference type="NCBI Taxonomy" id="483179"/>
    <lineage>
        <taxon>Bacteria</taxon>
        <taxon>Pseudomonadati</taxon>
        <taxon>Pseudomonadota</taxon>
        <taxon>Alphaproteobacteria</taxon>
        <taxon>Hyphomicrobiales</taxon>
        <taxon>Brucellaceae</taxon>
        <taxon>Brucella/Ochrobactrum group</taxon>
        <taxon>Brucella</taxon>
    </lineage>
</organism>
<protein>
    <submittedName>
        <fullName evidence="1">Uncharacterized protein</fullName>
    </submittedName>
</protein>
<dbReference type="AlphaFoldDB" id="A9MB58"/>
<keyword evidence="2" id="KW-1185">Reference proteome</keyword>
<accession>A9MB58</accession>
<dbReference type="HOGENOM" id="CLU_3213333_0_0_5"/>
<reference evidence="1 2" key="1">
    <citation type="submission" date="2007-10" db="EMBL/GenBank/DDBJ databases">
        <title>Brucella canis ATCC 23365 whole genome shotgun sequencing project.</title>
        <authorList>
            <person name="Setubal J.C."/>
            <person name="Bowns C."/>
            <person name="Boyle S."/>
            <person name="Crasta O.R."/>
            <person name="Czar M.J."/>
            <person name="Dharmanolla C."/>
            <person name="Gillespie J.J."/>
            <person name="Kenyon R.W."/>
            <person name="Lu J."/>
            <person name="Mane S."/>
            <person name="Mohapatra S."/>
            <person name="Nagrani S."/>
            <person name="Purkayastha A."/>
            <person name="Rajasimha H.K."/>
            <person name="Shallom J.M."/>
            <person name="Shallom S."/>
            <person name="Shukla M."/>
            <person name="Snyder E.E."/>
            <person name="Sobral B.W."/>
            <person name="Wattam A.R."/>
            <person name="Will R."/>
            <person name="Williams K."/>
            <person name="Yoo H."/>
            <person name="Bruce D."/>
            <person name="Detter C."/>
            <person name="Munk C."/>
            <person name="Brettin T.S."/>
        </authorList>
    </citation>
    <scope>NUCLEOTIDE SEQUENCE [LARGE SCALE GENOMIC DNA]</scope>
    <source>
        <strain evidence="2">ATCC 23365 / NCTC 10854 / RM-666</strain>
    </source>
</reference>
<gene>
    <name evidence="1" type="ordered locus">BCAN_A1059</name>
</gene>